<evidence type="ECO:0000313" key="3">
    <source>
        <dbReference type="EMBL" id="MBS7457997.1"/>
    </source>
</evidence>
<keyword evidence="3" id="KW-0012">Acyltransferase</keyword>
<evidence type="ECO:0000259" key="2">
    <source>
        <dbReference type="PROSITE" id="PS51186"/>
    </source>
</evidence>
<evidence type="ECO:0000259" key="1">
    <source>
        <dbReference type="PROSITE" id="PS50263"/>
    </source>
</evidence>
<dbReference type="SUPFAM" id="SSF56317">
    <property type="entry name" value="Carbon-nitrogen hydrolase"/>
    <property type="match status" value="1"/>
</dbReference>
<dbReference type="PANTHER" id="PTHR23088:SF50">
    <property type="entry name" value="HYDROLASE YHCX"/>
    <property type="match status" value="1"/>
</dbReference>
<dbReference type="InterPro" id="IPR036526">
    <property type="entry name" value="C-N_Hydrolase_sf"/>
</dbReference>
<dbReference type="PROSITE" id="PS51186">
    <property type="entry name" value="GNAT"/>
    <property type="match status" value="1"/>
</dbReference>
<accession>A0AAP2FZH9</accession>
<dbReference type="InterPro" id="IPR000182">
    <property type="entry name" value="GNAT_dom"/>
</dbReference>
<dbReference type="InterPro" id="IPR003010">
    <property type="entry name" value="C-N_Hydrolase"/>
</dbReference>
<feature type="domain" description="CN hydrolase" evidence="1">
    <location>
        <begin position="235"/>
        <end position="495"/>
    </location>
</feature>
<dbReference type="EC" id="2.3.1.-" evidence="3"/>
<dbReference type="PANTHER" id="PTHR23088">
    <property type="entry name" value="NITRILASE-RELATED"/>
    <property type="match status" value="1"/>
</dbReference>
<proteinExistence type="predicted"/>
<keyword evidence="4" id="KW-1185">Reference proteome</keyword>
<dbReference type="GO" id="GO:0016747">
    <property type="term" value="F:acyltransferase activity, transferring groups other than amino-acyl groups"/>
    <property type="evidence" value="ECO:0007669"/>
    <property type="project" value="InterPro"/>
</dbReference>
<feature type="domain" description="N-acetyltransferase" evidence="2">
    <location>
        <begin position="16"/>
        <end position="218"/>
    </location>
</feature>
<dbReference type="Proteomes" id="UP000675747">
    <property type="component" value="Unassembled WGS sequence"/>
</dbReference>
<dbReference type="AlphaFoldDB" id="A0AAP2FZH9"/>
<dbReference type="CDD" id="cd04301">
    <property type="entry name" value="NAT_SF"/>
    <property type="match status" value="1"/>
</dbReference>
<gene>
    <name evidence="3" type="ORF">KB893_012735</name>
</gene>
<dbReference type="EMBL" id="JAGQFT020000008">
    <property type="protein sequence ID" value="MBS7457997.1"/>
    <property type="molecule type" value="Genomic_DNA"/>
</dbReference>
<protein>
    <submittedName>
        <fullName evidence="3">GNAT family N-acetyltransferase</fullName>
        <ecNumber evidence="3">2.3.1.-</ecNumber>
    </submittedName>
</protein>
<name>A0AAP2FZH9_9GAMM</name>
<evidence type="ECO:0000313" key="4">
    <source>
        <dbReference type="Proteomes" id="UP000675747"/>
    </source>
</evidence>
<keyword evidence="3" id="KW-0808">Transferase</keyword>
<comment type="caution">
    <text evidence="3">The sequence shown here is derived from an EMBL/GenBank/DDBJ whole genome shotgun (WGS) entry which is preliminary data.</text>
</comment>
<dbReference type="RefSeq" id="WP_213173768.1">
    <property type="nucleotide sequence ID" value="NZ_JAGQFT020000008.1"/>
</dbReference>
<dbReference type="Pfam" id="PF00795">
    <property type="entry name" value="CN_hydrolase"/>
    <property type="match status" value="1"/>
</dbReference>
<dbReference type="Pfam" id="PF00583">
    <property type="entry name" value="Acetyltransf_1"/>
    <property type="match status" value="1"/>
</dbReference>
<dbReference type="SUPFAM" id="SSF55729">
    <property type="entry name" value="Acyl-CoA N-acyltransferases (Nat)"/>
    <property type="match status" value="1"/>
</dbReference>
<dbReference type="InterPro" id="IPR016181">
    <property type="entry name" value="Acyl_CoA_acyltransferase"/>
</dbReference>
<reference evidence="3 4" key="1">
    <citation type="journal article" date="2021" name="Microbiol. Resour. Announc.">
        <title>Draft Genome Sequence of Coralloluteibacterium stylophorae LMG 29479T.</title>
        <authorList>
            <person name="Karlyshev A.V."/>
            <person name="Kudryashova E.B."/>
            <person name="Ariskina E.V."/>
            <person name="Conroy A.P."/>
            <person name="Abidueva E.Y."/>
        </authorList>
    </citation>
    <scope>NUCLEOTIDE SEQUENCE [LARGE SCALE GENOMIC DNA]</scope>
    <source>
        <strain evidence="3 4">LMG 29479</strain>
    </source>
</reference>
<dbReference type="Gene3D" id="3.60.110.10">
    <property type="entry name" value="Carbon-nitrogen hydrolase"/>
    <property type="match status" value="1"/>
</dbReference>
<dbReference type="CDD" id="cd07574">
    <property type="entry name" value="nitrilase_Rim1_like"/>
    <property type="match status" value="1"/>
</dbReference>
<dbReference type="PROSITE" id="PS50263">
    <property type="entry name" value="CN_HYDROLASE"/>
    <property type="match status" value="1"/>
</dbReference>
<sequence>MSAGGNGAGTREKARLAVRSAGVADIPAIVALTERVYGVDHGYTVEMVTGQIAQFPQGTFVALYEGEVVGYCATFRIDEASAMAPHRWMQITGGGYGARHLTTGDWLYGMEVCVDPRWRGLRIGRRLYEQRKRLCQELGLKGIVFGGRLPGFGRRARRYADDAAAYVEDVRAGRARDRALSFQLRNGFEVIGVLPNYLPSDQESRGYAAHLVWRNPKIDPHAHTRGTARPLPESVRVATVQYQQRRVASFEEFATQVEYFVDIAADYRADFVVFPELFTLQLLSVENAPLSPVDSLLALTGYTERFAALLSELAVRHNINIIGGSHPTRITVGEDVQVRNICYVALRDGSLHTRDKLHPTPNERTWWGIGGGSTARAIMTDCGPIGVMICYDSEFPELGRHLVDQGAMILFVPFCTDTREGYLRVRYCSQARAVENQCYVVLSGNVGNLPGVNNFDIQYAQSCILTPCDFPFARDGVAADTTPNVEQVAFADLRLSDLTVARNDGTVQNLNDRRHDLYTLSWAKQRG</sequence>
<organism evidence="3 4">
    <name type="scientific">Coralloluteibacterium stylophorae</name>
    <dbReference type="NCBI Taxonomy" id="1776034"/>
    <lineage>
        <taxon>Bacteria</taxon>
        <taxon>Pseudomonadati</taxon>
        <taxon>Pseudomonadota</taxon>
        <taxon>Gammaproteobacteria</taxon>
        <taxon>Lysobacterales</taxon>
        <taxon>Lysobacteraceae</taxon>
        <taxon>Coralloluteibacterium</taxon>
    </lineage>
</organism>
<dbReference type="Gene3D" id="3.40.630.30">
    <property type="match status" value="1"/>
</dbReference>